<dbReference type="NCBIfam" id="TIGR00342">
    <property type="entry name" value="tRNA uracil 4-sulfurtransferase ThiI"/>
    <property type="match status" value="1"/>
</dbReference>
<evidence type="ECO:0000256" key="9">
    <source>
        <dbReference type="ARBA" id="ARBA00022977"/>
    </source>
</evidence>
<feature type="binding site" evidence="19">
    <location>
        <begin position="210"/>
        <end position="211"/>
    </location>
    <ligand>
        <name>ATP</name>
        <dbReference type="ChEBI" id="CHEBI:30616"/>
    </ligand>
</feature>
<dbReference type="eggNOG" id="COG0301">
    <property type="taxonomic scope" value="Bacteria"/>
</dbReference>
<evidence type="ECO:0000256" key="11">
    <source>
        <dbReference type="ARBA" id="ARBA00052330"/>
    </source>
</evidence>
<dbReference type="CDD" id="cd11716">
    <property type="entry name" value="THUMP_ThiI"/>
    <property type="match status" value="1"/>
</dbReference>
<dbReference type="Gene3D" id="3.40.50.620">
    <property type="entry name" value="HUPs"/>
    <property type="match status" value="1"/>
</dbReference>
<dbReference type="GO" id="GO:0009229">
    <property type="term" value="P:thiamine diphosphate biosynthetic process"/>
    <property type="evidence" value="ECO:0007669"/>
    <property type="project" value="UniProtKB-UniRule"/>
</dbReference>
<evidence type="ECO:0000256" key="2">
    <source>
        <dbReference type="ARBA" id="ARBA00004948"/>
    </source>
</evidence>
<evidence type="ECO:0000256" key="7">
    <source>
        <dbReference type="ARBA" id="ARBA00022840"/>
    </source>
</evidence>
<keyword evidence="5 19" id="KW-0808">Transferase</keyword>
<organism evidence="21 22">
    <name type="scientific">Acetivibrio clariflavus (strain DSM 19732 / NBRC 101661 / EBR45)</name>
    <name type="common">Clostridium clariflavum</name>
    <dbReference type="NCBI Taxonomy" id="720554"/>
    <lineage>
        <taxon>Bacteria</taxon>
        <taxon>Bacillati</taxon>
        <taxon>Bacillota</taxon>
        <taxon>Clostridia</taxon>
        <taxon>Eubacteriales</taxon>
        <taxon>Oscillospiraceae</taxon>
        <taxon>Acetivibrio</taxon>
    </lineage>
</organism>
<dbReference type="InterPro" id="IPR049962">
    <property type="entry name" value="THUMP_ThiI"/>
</dbReference>
<keyword evidence="7 19" id="KW-0067">ATP-binding</keyword>
<dbReference type="Proteomes" id="UP000005435">
    <property type="component" value="Chromosome"/>
</dbReference>
<dbReference type="Pfam" id="PF02568">
    <property type="entry name" value="ThiI"/>
    <property type="match status" value="1"/>
</dbReference>
<dbReference type="SUPFAM" id="SSF143437">
    <property type="entry name" value="THUMP domain-like"/>
    <property type="match status" value="1"/>
</dbReference>
<keyword evidence="4 19" id="KW-0820">tRNA-binding</keyword>
<dbReference type="EC" id="2.8.1.4" evidence="14 19"/>
<evidence type="ECO:0000256" key="18">
    <source>
        <dbReference type="ARBA" id="ARBA00080570"/>
    </source>
</evidence>
<evidence type="ECO:0000313" key="21">
    <source>
        <dbReference type="EMBL" id="AEV68090.1"/>
    </source>
</evidence>
<dbReference type="Gene3D" id="3.30.2130.30">
    <property type="match status" value="1"/>
</dbReference>
<evidence type="ECO:0000256" key="13">
    <source>
        <dbReference type="ARBA" id="ARBA00061472"/>
    </source>
</evidence>
<dbReference type="HAMAP" id="MF_00021">
    <property type="entry name" value="ThiI"/>
    <property type="match status" value="1"/>
</dbReference>
<dbReference type="InterPro" id="IPR020536">
    <property type="entry name" value="ThiI_AANH"/>
</dbReference>
<evidence type="ECO:0000256" key="3">
    <source>
        <dbReference type="ARBA" id="ARBA00022490"/>
    </source>
</evidence>
<comment type="catalytic activity">
    <reaction evidence="10 19">
        <text>[ThiI sulfur-carrier protein]-S-sulfanyl-L-cysteine + a uridine in tRNA + 2 reduced [2Fe-2S]-[ferredoxin] + ATP + H(+) = [ThiI sulfur-carrier protein]-L-cysteine + a 4-thiouridine in tRNA + 2 oxidized [2Fe-2S]-[ferredoxin] + AMP + diphosphate</text>
        <dbReference type="Rhea" id="RHEA:24176"/>
        <dbReference type="Rhea" id="RHEA-COMP:10000"/>
        <dbReference type="Rhea" id="RHEA-COMP:10001"/>
        <dbReference type="Rhea" id="RHEA-COMP:13337"/>
        <dbReference type="Rhea" id="RHEA-COMP:13338"/>
        <dbReference type="Rhea" id="RHEA-COMP:13339"/>
        <dbReference type="Rhea" id="RHEA-COMP:13340"/>
        <dbReference type="ChEBI" id="CHEBI:15378"/>
        <dbReference type="ChEBI" id="CHEBI:29950"/>
        <dbReference type="ChEBI" id="CHEBI:30616"/>
        <dbReference type="ChEBI" id="CHEBI:33019"/>
        <dbReference type="ChEBI" id="CHEBI:33737"/>
        <dbReference type="ChEBI" id="CHEBI:33738"/>
        <dbReference type="ChEBI" id="CHEBI:61963"/>
        <dbReference type="ChEBI" id="CHEBI:65315"/>
        <dbReference type="ChEBI" id="CHEBI:136798"/>
        <dbReference type="ChEBI" id="CHEBI:456215"/>
        <dbReference type="EC" id="2.8.1.4"/>
    </reaction>
</comment>
<dbReference type="PROSITE" id="PS51165">
    <property type="entry name" value="THUMP"/>
    <property type="match status" value="1"/>
</dbReference>
<dbReference type="SUPFAM" id="SSF52402">
    <property type="entry name" value="Adenine nucleotide alpha hydrolases-like"/>
    <property type="match status" value="1"/>
</dbReference>
<dbReference type="GO" id="GO:0002937">
    <property type="term" value="P:tRNA 4-thiouridine biosynthesis"/>
    <property type="evidence" value="ECO:0007669"/>
    <property type="project" value="TreeGrafter"/>
</dbReference>
<dbReference type="InterPro" id="IPR054173">
    <property type="entry name" value="ThiI_fer"/>
</dbReference>
<dbReference type="HOGENOM" id="CLU_037952_4_0_9"/>
<feature type="binding site" evidence="19">
    <location>
        <position position="289"/>
    </location>
    <ligand>
        <name>ATP</name>
        <dbReference type="ChEBI" id="CHEBI:30616"/>
    </ligand>
</feature>
<evidence type="ECO:0000256" key="17">
    <source>
        <dbReference type="ARBA" id="ARBA00077849"/>
    </source>
</evidence>
<gene>
    <name evidence="19" type="primary">thiI</name>
    <name evidence="21" type="ordered locus">Clocl_1440</name>
</gene>
<keyword evidence="9 19" id="KW-0784">Thiamine biosynthesis</keyword>
<evidence type="ECO:0000256" key="15">
    <source>
        <dbReference type="ARBA" id="ARBA00071867"/>
    </source>
</evidence>
<dbReference type="UniPathway" id="UPA00060"/>
<dbReference type="InterPro" id="IPR014729">
    <property type="entry name" value="Rossmann-like_a/b/a_fold"/>
</dbReference>
<dbReference type="InterPro" id="IPR050102">
    <property type="entry name" value="tRNA_sulfurtransferase_ThiI"/>
</dbReference>
<reference evidence="21 22" key="2">
    <citation type="journal article" date="2012" name="Stand. Genomic Sci.">
        <title>Complete Genome Sequence of Clostridium clariflavum DSM 19732.</title>
        <authorList>
            <person name="Izquierdo J.A."/>
            <person name="Goodwin L."/>
            <person name="Davenport K.W."/>
            <person name="Teshima H."/>
            <person name="Bruce D."/>
            <person name="Detter C."/>
            <person name="Tapia R."/>
            <person name="Han S."/>
            <person name="Land M."/>
            <person name="Hauser L."/>
            <person name="Jeffries C.D."/>
            <person name="Han J."/>
            <person name="Pitluck S."/>
            <person name="Nolan M."/>
            <person name="Chen A."/>
            <person name="Huntemann M."/>
            <person name="Mavromatis K."/>
            <person name="Mikhailova N."/>
            <person name="Liolios K."/>
            <person name="Woyke T."/>
            <person name="Lynd L.R."/>
        </authorList>
    </citation>
    <scope>NUCLEOTIDE SEQUENCE [LARGE SCALE GENOMIC DNA]</scope>
    <source>
        <strain evidence="22">DSM 19732 / NBRC 101661 / EBR45</strain>
    </source>
</reference>
<keyword evidence="22" id="KW-1185">Reference proteome</keyword>
<comment type="similarity">
    <text evidence="13 19">Belongs to the ThiI family.</text>
</comment>
<evidence type="ECO:0000256" key="14">
    <source>
        <dbReference type="ARBA" id="ARBA00066827"/>
    </source>
</evidence>
<evidence type="ECO:0000256" key="10">
    <source>
        <dbReference type="ARBA" id="ARBA00050570"/>
    </source>
</evidence>
<dbReference type="PANTHER" id="PTHR43209:SF1">
    <property type="entry name" value="TRNA SULFURTRANSFERASE"/>
    <property type="match status" value="1"/>
</dbReference>
<feature type="binding site" evidence="19">
    <location>
        <position position="267"/>
    </location>
    <ligand>
        <name>ATP</name>
        <dbReference type="ChEBI" id="CHEBI:30616"/>
    </ligand>
</feature>
<keyword evidence="8 19" id="KW-0694">RNA-binding</keyword>
<dbReference type="PANTHER" id="PTHR43209">
    <property type="entry name" value="TRNA SULFURTRANSFERASE"/>
    <property type="match status" value="1"/>
</dbReference>
<comment type="pathway">
    <text evidence="2 19">Cofactor biosynthesis; thiamine diphosphate biosynthesis.</text>
</comment>
<proteinExistence type="inferred from homology"/>
<reference evidence="22" key="1">
    <citation type="submission" date="2011-12" db="EMBL/GenBank/DDBJ databases">
        <title>Complete sequence of Clostridium clariflavum DSM 19732.</title>
        <authorList>
            <consortium name="US DOE Joint Genome Institute"/>
            <person name="Lucas S."/>
            <person name="Han J."/>
            <person name="Lapidus A."/>
            <person name="Cheng J.-F."/>
            <person name="Goodwin L."/>
            <person name="Pitluck S."/>
            <person name="Peters L."/>
            <person name="Teshima H."/>
            <person name="Detter J.C."/>
            <person name="Han C."/>
            <person name="Tapia R."/>
            <person name="Land M."/>
            <person name="Hauser L."/>
            <person name="Kyrpides N."/>
            <person name="Ivanova N."/>
            <person name="Pagani I."/>
            <person name="Kitzmiller T."/>
            <person name="Lynd L."/>
            <person name="Izquierdo J."/>
            <person name="Woyke T."/>
        </authorList>
    </citation>
    <scope>NUCLEOTIDE SEQUENCE [LARGE SCALE GENOMIC DNA]</scope>
    <source>
        <strain evidence="22">DSM 19732 / NBRC 101661 / EBR45</strain>
    </source>
</reference>
<dbReference type="GO" id="GO:0005524">
    <property type="term" value="F:ATP binding"/>
    <property type="evidence" value="ECO:0007669"/>
    <property type="project" value="UniProtKB-UniRule"/>
</dbReference>
<evidence type="ECO:0000256" key="19">
    <source>
        <dbReference type="HAMAP-Rule" id="MF_00021"/>
    </source>
</evidence>
<dbReference type="Pfam" id="PF02926">
    <property type="entry name" value="THUMP"/>
    <property type="match status" value="1"/>
</dbReference>
<comment type="function">
    <text evidence="12 19">Catalyzes the ATP-dependent transfer of a sulfur to tRNA to produce 4-thiouridine in position 8 of tRNAs, which functions as a near-UV photosensor. Also catalyzes the transfer of sulfur to the sulfur carrier protein ThiS, forming ThiS-thiocarboxylate. This is a step in the synthesis of thiazole, in the thiamine biosynthesis pathway. The sulfur is donated as persulfide by IscS.</text>
</comment>
<accession>G8M1B4</accession>
<dbReference type="InterPro" id="IPR003720">
    <property type="entry name" value="tRNA_STrfase"/>
</dbReference>
<evidence type="ECO:0000256" key="8">
    <source>
        <dbReference type="ARBA" id="ARBA00022884"/>
    </source>
</evidence>
<evidence type="ECO:0000259" key="20">
    <source>
        <dbReference type="PROSITE" id="PS51165"/>
    </source>
</evidence>
<dbReference type="InterPro" id="IPR004114">
    <property type="entry name" value="THUMP_dom"/>
</dbReference>
<dbReference type="EMBL" id="CP003065">
    <property type="protein sequence ID" value="AEV68090.1"/>
    <property type="molecule type" value="Genomic_DNA"/>
</dbReference>
<evidence type="ECO:0000256" key="16">
    <source>
        <dbReference type="ARBA" id="ARBA00075337"/>
    </source>
</evidence>
<keyword evidence="3 19" id="KW-0963">Cytoplasm</keyword>
<dbReference type="GO" id="GO:0005829">
    <property type="term" value="C:cytosol"/>
    <property type="evidence" value="ECO:0007669"/>
    <property type="project" value="TreeGrafter"/>
</dbReference>
<dbReference type="Pfam" id="PF22025">
    <property type="entry name" value="ThiI_fer"/>
    <property type="match status" value="1"/>
</dbReference>
<dbReference type="GO" id="GO:0140741">
    <property type="term" value="F:tRNA-uracil-4 sulfurtransferase activity"/>
    <property type="evidence" value="ECO:0007669"/>
    <property type="project" value="UniProtKB-EC"/>
</dbReference>
<dbReference type="GO" id="GO:0000049">
    <property type="term" value="F:tRNA binding"/>
    <property type="evidence" value="ECO:0007669"/>
    <property type="project" value="UniProtKB-UniRule"/>
</dbReference>
<dbReference type="InterPro" id="IPR049961">
    <property type="entry name" value="ThiI_N"/>
</dbReference>
<dbReference type="OrthoDB" id="9773948at2"/>
<feature type="binding site" evidence="19">
    <location>
        <begin position="185"/>
        <end position="186"/>
    </location>
    <ligand>
        <name>ATP</name>
        <dbReference type="ChEBI" id="CHEBI:30616"/>
    </ligand>
</feature>
<comment type="subcellular location">
    <subcellularLocation>
        <location evidence="1 19">Cytoplasm</location>
    </subcellularLocation>
</comment>
<evidence type="ECO:0000313" key="22">
    <source>
        <dbReference type="Proteomes" id="UP000005435"/>
    </source>
</evidence>
<feature type="binding site" evidence="19">
    <location>
        <position position="298"/>
    </location>
    <ligand>
        <name>ATP</name>
        <dbReference type="ChEBI" id="CHEBI:30616"/>
    </ligand>
</feature>
<feature type="domain" description="THUMP" evidence="20">
    <location>
        <begin position="61"/>
        <end position="168"/>
    </location>
</feature>
<dbReference type="KEGG" id="ccl:Clocl_1440"/>
<dbReference type="AlphaFoldDB" id="G8M1B4"/>
<dbReference type="GO" id="GO:0004810">
    <property type="term" value="F:CCA tRNA nucleotidyltransferase activity"/>
    <property type="evidence" value="ECO:0007669"/>
    <property type="project" value="InterPro"/>
</dbReference>
<evidence type="ECO:0000256" key="1">
    <source>
        <dbReference type="ARBA" id="ARBA00004496"/>
    </source>
</evidence>
<dbReference type="GO" id="GO:0009228">
    <property type="term" value="P:thiamine biosynthetic process"/>
    <property type="evidence" value="ECO:0007669"/>
    <property type="project" value="UniProtKB-KW"/>
</dbReference>
<evidence type="ECO:0000256" key="4">
    <source>
        <dbReference type="ARBA" id="ARBA00022555"/>
    </source>
</evidence>
<dbReference type="STRING" id="720554.Clocl_1440"/>
<evidence type="ECO:0000256" key="12">
    <source>
        <dbReference type="ARBA" id="ARBA00058382"/>
    </source>
</evidence>
<evidence type="ECO:0000256" key="5">
    <source>
        <dbReference type="ARBA" id="ARBA00022679"/>
    </source>
</evidence>
<comment type="catalytic activity">
    <reaction evidence="11 19">
        <text>[ThiS sulfur-carrier protein]-C-terminal Gly-Gly-AMP + S-sulfanyl-L-cysteinyl-[cysteine desulfurase] + AH2 = [ThiS sulfur-carrier protein]-C-terminal-Gly-aminoethanethioate + L-cysteinyl-[cysteine desulfurase] + A + AMP + 2 H(+)</text>
        <dbReference type="Rhea" id="RHEA:43340"/>
        <dbReference type="Rhea" id="RHEA-COMP:12157"/>
        <dbReference type="Rhea" id="RHEA-COMP:12158"/>
        <dbReference type="Rhea" id="RHEA-COMP:12910"/>
        <dbReference type="Rhea" id="RHEA-COMP:19908"/>
        <dbReference type="ChEBI" id="CHEBI:13193"/>
        <dbReference type="ChEBI" id="CHEBI:15378"/>
        <dbReference type="ChEBI" id="CHEBI:17499"/>
        <dbReference type="ChEBI" id="CHEBI:29950"/>
        <dbReference type="ChEBI" id="CHEBI:61963"/>
        <dbReference type="ChEBI" id="CHEBI:90618"/>
        <dbReference type="ChEBI" id="CHEBI:232372"/>
        <dbReference type="ChEBI" id="CHEBI:456215"/>
    </reaction>
</comment>
<name>G8M1B4_ACECE</name>
<dbReference type="FunFam" id="3.40.50.620:FF:000053">
    <property type="entry name" value="Probable tRNA sulfurtransferase"/>
    <property type="match status" value="1"/>
</dbReference>
<dbReference type="RefSeq" id="WP_014254703.1">
    <property type="nucleotide sequence ID" value="NC_016627.1"/>
</dbReference>
<evidence type="ECO:0000256" key="6">
    <source>
        <dbReference type="ARBA" id="ARBA00022741"/>
    </source>
</evidence>
<dbReference type="GO" id="GO:0052837">
    <property type="term" value="P:thiazole biosynthetic process"/>
    <property type="evidence" value="ECO:0007669"/>
    <property type="project" value="TreeGrafter"/>
</dbReference>
<dbReference type="SMART" id="SM00981">
    <property type="entry name" value="THUMP"/>
    <property type="match status" value="1"/>
</dbReference>
<keyword evidence="6 19" id="KW-0547">Nucleotide-binding</keyword>
<dbReference type="CDD" id="cd01712">
    <property type="entry name" value="PPase_ThiI"/>
    <property type="match status" value="1"/>
</dbReference>
<sequence>MKKVILVRYGEILLKGLNRPLFEKKLIDNIKRAIYKLGKIEVSRSQARIYIEPQDENYDFDEAINLLTKVFGIVSVSPVWKIETDFEVIKEKSAVMVKDLLGRKGYKTFKVETKRGDKRFSMDSPEISRELGAHILESFPQLSVEVKNPDFILYVEVREFTYIYSEIIPAVCGMPIGTNSKAVLLLSGGIDSPVAGWMIAKRGVEIEAVHFYSYPYTSERAKEKVIDLAKILSQYCQKIKLHIVPFTDIQLEIYEKCPQDQLTIIMRRAMMIIAERIAEKAGALALVTGESVGQVASQTMQSLYVTNSVVKMPVFRPLIGMDKNEVIEIARKIGTFETSILPYEDCCTVFVSKHPKTKPVLEKILLSEQKANLEELINKAIENTEVLVIGSN</sequence>
<protein>
    <recommendedName>
        <fullName evidence="15 19">Probable tRNA sulfurtransferase</fullName>
        <ecNumber evidence="14 19">2.8.1.4</ecNumber>
    </recommendedName>
    <alternativeName>
        <fullName evidence="16 19">Sulfur carrier protein ThiS sulfurtransferase</fullName>
    </alternativeName>
    <alternativeName>
        <fullName evidence="17 19">Thiamine biosynthesis protein ThiI</fullName>
    </alternativeName>
    <alternativeName>
        <fullName evidence="18 19">tRNA 4-thiouridine synthase</fullName>
    </alternativeName>
</protein>